<evidence type="ECO:0000256" key="4">
    <source>
        <dbReference type="PROSITE-ProRule" id="PRU00452"/>
    </source>
</evidence>
<reference evidence="6 7" key="1">
    <citation type="journal article" date="2023" name="BMC Biol.">
        <title>The compact genome of the sponge Oopsacas minuta (Hexactinellida) is lacking key metazoan core genes.</title>
        <authorList>
            <person name="Santini S."/>
            <person name="Schenkelaars Q."/>
            <person name="Jourda C."/>
            <person name="Duchesne M."/>
            <person name="Belahbib H."/>
            <person name="Rocher C."/>
            <person name="Selva M."/>
            <person name="Riesgo A."/>
            <person name="Vervoort M."/>
            <person name="Leys S.P."/>
            <person name="Kodjabachian L."/>
            <person name="Le Bivic A."/>
            <person name="Borchiellini C."/>
            <person name="Claverie J.M."/>
            <person name="Renard E."/>
        </authorList>
    </citation>
    <scope>NUCLEOTIDE SEQUENCE [LARGE SCALE GENOMIC DNA]</scope>
    <source>
        <strain evidence="6">SPO-2</strain>
    </source>
</reference>
<dbReference type="InterPro" id="IPR004181">
    <property type="entry name" value="Znf_MIZ"/>
</dbReference>
<proteinExistence type="predicted"/>
<keyword evidence="2 4" id="KW-0863">Zinc-finger</keyword>
<dbReference type="GO" id="GO:0061665">
    <property type="term" value="F:SUMO ligase activity"/>
    <property type="evidence" value="ECO:0007669"/>
    <property type="project" value="TreeGrafter"/>
</dbReference>
<sequence length="193" mass="22001">MKSEKEISEDLIKNLPFKQSDILRKEYSSLMNKSKDISIPHYEINLICPISQSRMAQPVRGIHCKHLQCIEAYYFIKTGCVIIGNDVIIKVQCPLCNTSYDNLTDIFIDGLQQEIIFIHPTVNSVIFRADEISNCVDSVDLRELQELLYKQHAISFNTIEEPTHEEGVIRRGSFDSGILSQTDTQAMTTRSTS</sequence>
<dbReference type="AlphaFoldDB" id="A0AAV7K7T5"/>
<keyword evidence="3" id="KW-0862">Zinc</keyword>
<dbReference type="InterPro" id="IPR013083">
    <property type="entry name" value="Znf_RING/FYVE/PHD"/>
</dbReference>
<dbReference type="PANTHER" id="PTHR10782">
    <property type="entry name" value="ZINC FINGER MIZ DOMAIN-CONTAINING PROTEIN"/>
    <property type="match status" value="1"/>
</dbReference>
<dbReference type="GO" id="GO:0008270">
    <property type="term" value="F:zinc ion binding"/>
    <property type="evidence" value="ECO:0007669"/>
    <property type="project" value="UniProtKB-KW"/>
</dbReference>
<dbReference type="Gene3D" id="3.30.40.10">
    <property type="entry name" value="Zinc/RING finger domain, C3HC4 (zinc finger)"/>
    <property type="match status" value="1"/>
</dbReference>
<evidence type="ECO:0000313" key="7">
    <source>
        <dbReference type="Proteomes" id="UP001165289"/>
    </source>
</evidence>
<comment type="caution">
    <text evidence="6">The sequence shown here is derived from an EMBL/GenBank/DDBJ whole genome shotgun (WGS) entry which is preliminary data.</text>
</comment>
<evidence type="ECO:0000313" key="6">
    <source>
        <dbReference type="EMBL" id="KAI6657382.1"/>
    </source>
</evidence>
<evidence type="ECO:0000256" key="2">
    <source>
        <dbReference type="ARBA" id="ARBA00022771"/>
    </source>
</evidence>
<organism evidence="6 7">
    <name type="scientific">Oopsacas minuta</name>
    <dbReference type="NCBI Taxonomy" id="111878"/>
    <lineage>
        <taxon>Eukaryota</taxon>
        <taxon>Metazoa</taxon>
        <taxon>Porifera</taxon>
        <taxon>Hexactinellida</taxon>
        <taxon>Hexasterophora</taxon>
        <taxon>Lyssacinosida</taxon>
        <taxon>Leucopsacidae</taxon>
        <taxon>Oopsacas</taxon>
    </lineage>
</organism>
<feature type="domain" description="SP-RING-type" evidence="5">
    <location>
        <begin position="33"/>
        <end position="121"/>
    </location>
</feature>
<accession>A0AAV7K7T5</accession>
<protein>
    <recommendedName>
        <fullName evidence="5">SP-RING-type domain-containing protein</fullName>
    </recommendedName>
</protein>
<keyword evidence="1" id="KW-0479">Metal-binding</keyword>
<dbReference type="Proteomes" id="UP001165289">
    <property type="component" value="Unassembled WGS sequence"/>
</dbReference>
<dbReference type="PANTHER" id="PTHR10782:SF4">
    <property type="entry name" value="TONALLI, ISOFORM E"/>
    <property type="match status" value="1"/>
</dbReference>
<keyword evidence="7" id="KW-1185">Reference proteome</keyword>
<evidence type="ECO:0000256" key="1">
    <source>
        <dbReference type="ARBA" id="ARBA00022723"/>
    </source>
</evidence>
<gene>
    <name evidence="6" type="ORF">LOD99_130</name>
</gene>
<name>A0AAV7K7T5_9METZ</name>
<dbReference type="GO" id="GO:0000785">
    <property type="term" value="C:chromatin"/>
    <property type="evidence" value="ECO:0007669"/>
    <property type="project" value="TreeGrafter"/>
</dbReference>
<dbReference type="EMBL" id="JAKMXF010000111">
    <property type="protein sequence ID" value="KAI6657382.1"/>
    <property type="molecule type" value="Genomic_DNA"/>
</dbReference>
<dbReference type="Pfam" id="PF02891">
    <property type="entry name" value="zf-MIZ"/>
    <property type="match status" value="1"/>
</dbReference>
<dbReference type="PROSITE" id="PS51044">
    <property type="entry name" value="ZF_SP_RING"/>
    <property type="match status" value="1"/>
</dbReference>
<evidence type="ECO:0000256" key="3">
    <source>
        <dbReference type="ARBA" id="ARBA00022833"/>
    </source>
</evidence>
<dbReference type="GO" id="GO:0016925">
    <property type="term" value="P:protein sumoylation"/>
    <property type="evidence" value="ECO:0007669"/>
    <property type="project" value="TreeGrafter"/>
</dbReference>
<evidence type="ECO:0000259" key="5">
    <source>
        <dbReference type="PROSITE" id="PS51044"/>
    </source>
</evidence>